<protein>
    <submittedName>
        <fullName evidence="1">Uncharacterized protein</fullName>
    </submittedName>
</protein>
<comment type="caution">
    <text evidence="1">The sequence shown here is derived from an EMBL/GenBank/DDBJ whole genome shotgun (WGS) entry which is preliminary data.</text>
</comment>
<proteinExistence type="predicted"/>
<name>A0ABQ0BV63_9FIRM</name>
<dbReference type="RefSeq" id="WP_390424277.1">
    <property type="nucleotide sequence ID" value="NZ_BAABZQ010000001.1"/>
</dbReference>
<dbReference type="EMBL" id="BAABZQ010000001">
    <property type="protein sequence ID" value="GAA6500429.1"/>
    <property type="molecule type" value="Genomic_DNA"/>
</dbReference>
<evidence type="ECO:0000313" key="2">
    <source>
        <dbReference type="Proteomes" id="UP001600941"/>
    </source>
</evidence>
<accession>A0ABQ0BV63</accession>
<reference evidence="1 2" key="1">
    <citation type="submission" date="2024-04" db="EMBL/GenBank/DDBJ databases">
        <title>Defined microbial consortia suppress multidrug-resistant proinflammatory Enterobacteriaceae via ecological control.</title>
        <authorList>
            <person name="Furuichi M."/>
            <person name="Kawaguchi T."/>
            <person name="Pust M."/>
            <person name="Yasuma K."/>
            <person name="Plichta D."/>
            <person name="Hasegawa N."/>
            <person name="Ohya T."/>
            <person name="Bhattarai S."/>
            <person name="Sasajima S."/>
            <person name="Aoto Y."/>
            <person name="Tuganbaev T."/>
            <person name="Yaginuma M."/>
            <person name="Ueda M."/>
            <person name="Okahashi N."/>
            <person name="Amafuji K."/>
            <person name="Kiridooshi Y."/>
            <person name="Sugita K."/>
            <person name="Strazar M."/>
            <person name="Skelly A."/>
            <person name="Suda W."/>
            <person name="Hattori M."/>
            <person name="Nakamoto N."/>
            <person name="Caballero S."/>
            <person name="Norman J."/>
            <person name="Olle B."/>
            <person name="Tanoue T."/>
            <person name="Arita M."/>
            <person name="Bucci V."/>
            <person name="Atarashi K."/>
            <person name="Xavier R."/>
            <person name="Honda K."/>
        </authorList>
    </citation>
    <scope>NUCLEOTIDE SEQUENCE [LARGE SCALE GENOMIC DNA]</scope>
    <source>
        <strain evidence="2">k34-0107-D12</strain>
    </source>
</reference>
<organism evidence="1 2">
    <name type="scientific">Blautia parvula</name>
    <dbReference type="NCBI Taxonomy" id="2877527"/>
    <lineage>
        <taxon>Bacteria</taxon>
        <taxon>Bacillati</taxon>
        <taxon>Bacillota</taxon>
        <taxon>Clostridia</taxon>
        <taxon>Lachnospirales</taxon>
        <taxon>Lachnospiraceae</taxon>
        <taxon>Blautia</taxon>
    </lineage>
</organism>
<dbReference type="Proteomes" id="UP001600941">
    <property type="component" value="Unassembled WGS sequence"/>
</dbReference>
<keyword evidence="2" id="KW-1185">Reference proteome</keyword>
<gene>
    <name evidence="1" type="ORF">K340107D12_32450</name>
</gene>
<evidence type="ECO:0000313" key="1">
    <source>
        <dbReference type="EMBL" id="GAA6500429.1"/>
    </source>
</evidence>
<sequence length="71" mass="8483">MIDYTGLNMWEVQEMDLDVYLFMVREAFIHYNTQTKEGREYLENCWRMKQTKPDRKALREKVGKGAAKYGG</sequence>